<dbReference type="PANTHER" id="PTHR32251:SF15">
    <property type="entry name" value="3-OXO-5-ALPHA-STEROID 4-DEHYDROGENASE (DUF1295)"/>
    <property type="match status" value="1"/>
</dbReference>
<reference evidence="1 2" key="1">
    <citation type="journal article" date="2018" name="Front. Microbiol.">
        <title>Genomic and genetic insights into a cosmopolitan fungus, Paecilomyces variotii (Eurotiales).</title>
        <authorList>
            <person name="Urquhart A.S."/>
            <person name="Mondo S.J."/>
            <person name="Makela M.R."/>
            <person name="Hane J.K."/>
            <person name="Wiebenga A."/>
            <person name="He G."/>
            <person name="Mihaltcheva S."/>
            <person name="Pangilinan J."/>
            <person name="Lipzen A."/>
            <person name="Barry K."/>
            <person name="de Vries R.P."/>
            <person name="Grigoriev I.V."/>
            <person name="Idnurm A."/>
        </authorList>
    </citation>
    <scope>NUCLEOTIDE SEQUENCE [LARGE SCALE GENOMIC DNA]</scope>
    <source>
        <strain evidence="1 2">CBS 101075</strain>
    </source>
</reference>
<gene>
    <name evidence="1" type="ORF">C8Q69DRAFT_245889</name>
</gene>
<evidence type="ECO:0000313" key="1">
    <source>
        <dbReference type="EMBL" id="RWQ96447.1"/>
    </source>
</evidence>
<organism evidence="1 2">
    <name type="scientific">Byssochlamys spectabilis</name>
    <name type="common">Paecilomyces variotii</name>
    <dbReference type="NCBI Taxonomy" id="264951"/>
    <lineage>
        <taxon>Eukaryota</taxon>
        <taxon>Fungi</taxon>
        <taxon>Dikarya</taxon>
        <taxon>Ascomycota</taxon>
        <taxon>Pezizomycotina</taxon>
        <taxon>Eurotiomycetes</taxon>
        <taxon>Eurotiomycetidae</taxon>
        <taxon>Eurotiales</taxon>
        <taxon>Thermoascaceae</taxon>
        <taxon>Paecilomyces</taxon>
    </lineage>
</organism>
<sequence length="341" mass="38417">MAAPGNPLTRQEVVHPLRSSSNSPLSLHDVGLFKSTILPSFTLHSGLSATSYVIARATDRLEIKDWLWPLAPVINAWWSSVGRALYYSDVSLKVAWESLSWSEKLLLGGVTTWGLRLFYRIASRSIARGKDDPRYEQDKKQPGFWNKAFFTQFLPEILFQTAITLPFTVPFRVLDRPVSLDADVLNVLRGIAVGLFSAGLALETLADSQVSSYRKVHDGLCRDGVWSIVRHPNYLGDTLVHLSFPLLCASGPFHPITVVGPLANYVFLRYMGGDKGTEEYQEKRYKTEDAPKYVELQEYRREKNSFWPSFSELKNPWTWKIVGFGLAGVAAEEIARALYTP</sequence>
<proteinExistence type="predicted"/>
<protein>
    <submittedName>
        <fullName evidence="1">DUF1295 domain protein</fullName>
    </submittedName>
</protein>
<keyword evidence="2" id="KW-1185">Reference proteome</keyword>
<comment type="caution">
    <text evidence="1">The sequence shown here is derived from an EMBL/GenBank/DDBJ whole genome shotgun (WGS) entry which is preliminary data.</text>
</comment>
<accession>A0A443HX71</accession>
<dbReference type="AlphaFoldDB" id="A0A443HX71"/>
<dbReference type="Gene3D" id="1.20.120.1630">
    <property type="match status" value="1"/>
</dbReference>
<dbReference type="GO" id="GO:0016020">
    <property type="term" value="C:membrane"/>
    <property type="evidence" value="ECO:0007669"/>
    <property type="project" value="TreeGrafter"/>
</dbReference>
<dbReference type="Proteomes" id="UP000283841">
    <property type="component" value="Unassembled WGS sequence"/>
</dbReference>
<dbReference type="EMBL" id="RCNU01000004">
    <property type="protein sequence ID" value="RWQ96447.1"/>
    <property type="molecule type" value="Genomic_DNA"/>
</dbReference>
<dbReference type="GeneID" id="39595822"/>
<dbReference type="InterPro" id="IPR010721">
    <property type="entry name" value="UstE-like"/>
</dbReference>
<dbReference type="RefSeq" id="XP_028486092.1">
    <property type="nucleotide sequence ID" value="XM_028626545.1"/>
</dbReference>
<dbReference type="Pfam" id="PF06966">
    <property type="entry name" value="DUF1295"/>
    <property type="match status" value="1"/>
</dbReference>
<dbReference type="VEuPathDB" id="FungiDB:C8Q69DRAFT_245889"/>
<name>A0A443HX71_BYSSP</name>
<dbReference type="PANTHER" id="PTHR32251">
    <property type="entry name" value="3-OXO-5-ALPHA-STEROID 4-DEHYDROGENASE"/>
    <property type="match status" value="1"/>
</dbReference>
<evidence type="ECO:0000313" key="2">
    <source>
        <dbReference type="Proteomes" id="UP000283841"/>
    </source>
</evidence>